<evidence type="ECO:0008006" key="3">
    <source>
        <dbReference type="Google" id="ProtNLM"/>
    </source>
</evidence>
<dbReference type="OrthoDB" id="2186822at2"/>
<proteinExistence type="predicted"/>
<dbReference type="EMBL" id="BAUT01000064">
    <property type="protein sequence ID" value="GAE27783.1"/>
    <property type="molecule type" value="Genomic_DNA"/>
</dbReference>
<dbReference type="Pfam" id="PF12639">
    <property type="entry name" value="Colicin-DNase"/>
    <property type="match status" value="1"/>
</dbReference>
<evidence type="ECO:0000313" key="1">
    <source>
        <dbReference type="EMBL" id="GAE27783.1"/>
    </source>
</evidence>
<dbReference type="RefSeq" id="WP_052002356.1">
    <property type="nucleotide sequence ID" value="NZ_BAUT01000064.1"/>
</dbReference>
<dbReference type="AlphaFoldDB" id="W4Q7V4"/>
<name>W4Q7V4_9BACI</name>
<reference evidence="1" key="1">
    <citation type="journal article" date="2014" name="Genome Announc.">
        <title>Draft Genome Sequences of Three Alkaliphilic Bacillus Strains, Bacillus wakoensis JCM 9140T, Bacillus akibai JCM 9157T, and Bacillus hemicellulosilyticus JCM 9152T.</title>
        <authorList>
            <person name="Yuki M."/>
            <person name="Oshima K."/>
            <person name="Suda W."/>
            <person name="Oshida Y."/>
            <person name="Kitamura K."/>
            <person name="Iida T."/>
            <person name="Hattori M."/>
            <person name="Ohkuma M."/>
        </authorList>
    </citation>
    <scope>NUCLEOTIDE SEQUENCE [LARGE SCALE GENOMIC DNA]</scope>
    <source>
        <strain evidence="1">JCM 9140</strain>
    </source>
</reference>
<evidence type="ECO:0000313" key="2">
    <source>
        <dbReference type="Proteomes" id="UP000018890"/>
    </source>
</evidence>
<keyword evidence="2" id="KW-1185">Reference proteome</keyword>
<comment type="caution">
    <text evidence="1">The sequence shown here is derived from an EMBL/GenBank/DDBJ whole genome shotgun (WGS) entry which is preliminary data.</text>
</comment>
<dbReference type="STRING" id="1236970.JCM9140_3942"/>
<protein>
    <recommendedName>
        <fullName evidence="3">HNH endonuclease</fullName>
    </recommendedName>
</protein>
<dbReference type="Proteomes" id="UP000018890">
    <property type="component" value="Unassembled WGS sequence"/>
</dbReference>
<gene>
    <name evidence="1" type="ORF">JCM9140_3942</name>
</gene>
<sequence length="334" mass="36200">MRFSDRLKEGSKKVVEKTVKGTRDWSHKINEKDRSLKENTGKGLVHTTGDRIGDLTGKVVGKPIEALGDKVNSHFVSDLGKGFHRSIHFTGDLGGQVGQGTFKTVQGMVQRNGRETKEGLSEIGNATGRTLKGIGKTAVYTVSNSGKIISGLYRKDYEQVKVSAGAVAKVVIIGGATFTVIDLLDGGDIANAEDGAFIHTHNSHLIDQTHPETGVSFEAQTVQLEDGTEVVGVFPQFEPVATVDLPSDLYESSDYLHFSYANVELVEAVSQNPELAMQFSIDQLEQIYAGETPDGYTWHHHEQLGRLELVDEEIHAKTGHSGGRSIWGGGSDAR</sequence>
<accession>W4Q7V4</accession>
<organism evidence="1 2">
    <name type="scientific">Halalkalibacter wakoensis JCM 9140</name>
    <dbReference type="NCBI Taxonomy" id="1236970"/>
    <lineage>
        <taxon>Bacteria</taxon>
        <taxon>Bacillati</taxon>
        <taxon>Bacillota</taxon>
        <taxon>Bacilli</taxon>
        <taxon>Bacillales</taxon>
        <taxon>Bacillaceae</taxon>
        <taxon>Halalkalibacter</taxon>
    </lineage>
</organism>